<dbReference type="InterPro" id="IPR000225">
    <property type="entry name" value="Armadillo"/>
</dbReference>
<dbReference type="SMART" id="SM00185">
    <property type="entry name" value="ARM"/>
    <property type="match status" value="4"/>
</dbReference>
<dbReference type="Proteomes" id="UP000243499">
    <property type="component" value="Chromosome 9"/>
</dbReference>
<dbReference type="Gramene" id="PAN48936">
    <property type="protein sequence ID" value="PAN48936"/>
    <property type="gene ID" value="PAHAL_9G413700"/>
</dbReference>
<dbReference type="PROSITE" id="PS50176">
    <property type="entry name" value="ARM_REPEAT"/>
    <property type="match status" value="1"/>
</dbReference>
<organism evidence="2">
    <name type="scientific">Panicum hallii</name>
    <dbReference type="NCBI Taxonomy" id="206008"/>
    <lineage>
        <taxon>Eukaryota</taxon>
        <taxon>Viridiplantae</taxon>
        <taxon>Streptophyta</taxon>
        <taxon>Embryophyta</taxon>
        <taxon>Tracheophyta</taxon>
        <taxon>Spermatophyta</taxon>
        <taxon>Magnoliopsida</taxon>
        <taxon>Liliopsida</taxon>
        <taxon>Poales</taxon>
        <taxon>Poaceae</taxon>
        <taxon>PACMAD clade</taxon>
        <taxon>Panicoideae</taxon>
        <taxon>Panicodae</taxon>
        <taxon>Paniceae</taxon>
        <taxon>Panicinae</taxon>
        <taxon>Panicum</taxon>
        <taxon>Panicum sect. Panicum</taxon>
    </lineage>
</organism>
<proteinExistence type="predicted"/>
<dbReference type="SUPFAM" id="SSF48371">
    <property type="entry name" value="ARM repeat"/>
    <property type="match status" value="1"/>
</dbReference>
<accession>A0A2S3IPV2</accession>
<evidence type="ECO:0000256" key="1">
    <source>
        <dbReference type="PROSITE-ProRule" id="PRU00259"/>
    </source>
</evidence>
<name>A0A2S3IPV2_9POAL</name>
<gene>
    <name evidence="2" type="ORF">PAHAL_9G413700</name>
</gene>
<dbReference type="Gene3D" id="1.25.10.10">
    <property type="entry name" value="Leucine-rich Repeat Variant"/>
    <property type="match status" value="2"/>
</dbReference>
<dbReference type="InterPro" id="IPR016024">
    <property type="entry name" value="ARM-type_fold"/>
</dbReference>
<protein>
    <recommendedName>
        <fullName evidence="3">Armadillo repeat-containing domain-containing protein</fullName>
    </recommendedName>
</protein>
<dbReference type="PANTHER" id="PTHR46241">
    <property type="entry name" value="ARMADILLO REPEAT-CONTAINING PROTEIN 4 ARMC4"/>
    <property type="match status" value="1"/>
</dbReference>
<evidence type="ECO:0008006" key="3">
    <source>
        <dbReference type="Google" id="ProtNLM"/>
    </source>
</evidence>
<dbReference type="EMBL" id="CM008054">
    <property type="protein sequence ID" value="PAN48936.1"/>
    <property type="molecule type" value="Genomic_DNA"/>
</dbReference>
<dbReference type="InterPro" id="IPR011989">
    <property type="entry name" value="ARM-like"/>
</dbReference>
<dbReference type="PANTHER" id="PTHR46241:SF1">
    <property type="entry name" value="OUTER DYNEIN ARM-DOCKING COMPLEX SUBUNIT 2"/>
    <property type="match status" value="1"/>
</dbReference>
<dbReference type="AlphaFoldDB" id="A0A2S3IPV2"/>
<feature type="repeat" description="ARM" evidence="1">
    <location>
        <begin position="342"/>
        <end position="384"/>
    </location>
</feature>
<reference evidence="2" key="1">
    <citation type="submission" date="2018-04" db="EMBL/GenBank/DDBJ databases">
        <title>WGS assembly of Panicum hallii.</title>
        <authorList>
            <person name="Lovell J."/>
            <person name="Jenkins J."/>
            <person name="Lowry D."/>
            <person name="Mamidi S."/>
            <person name="Sreedasyam A."/>
            <person name="Weng X."/>
            <person name="Barry K."/>
            <person name="Bonette J."/>
            <person name="Campitelli B."/>
            <person name="Daum C."/>
            <person name="Gordon S."/>
            <person name="Gould B."/>
            <person name="Lipzen A."/>
            <person name="Macqueen A."/>
            <person name="Palacio-Mejia J."/>
            <person name="Plott C."/>
            <person name="Shakirov E."/>
            <person name="Shu S."/>
            <person name="Yoshinaga Y."/>
            <person name="Zane M."/>
            <person name="Rokhsar D."/>
            <person name="Grimwood J."/>
            <person name="Schmutz J."/>
            <person name="Juenger T."/>
        </authorList>
    </citation>
    <scope>NUCLEOTIDE SEQUENCE [LARGE SCALE GENOMIC DNA]</scope>
    <source>
        <strain evidence="2">FIL2</strain>
    </source>
</reference>
<sequence>MECPPPVRREDGETDWAEAARKYLDVVSSGDEGAAVRATLEVKRLAGHATDSAVRLAVRALVGLLARSPPPRLQAAASQALCSVVRIDGGRFAAEAVDAGFFPVAQRLLPESEEVPQRMLLRCLSCILTLHATSRVVFGRGGGAEVILDLLPGCSGATKRRLVEILSVLALMKEVRHLLLTDGKVKYLVAAISFGNLASRTRAAQAAGLLGASTIGRSLLVEMGAPLALVGLMRNGDSSAKLVAANALGIVSSIGPHLQLIHESGAIPLYAELLKESHPLAKVIVEDVFCNLISIRDNAGVVLENLAGILRGEDDPAISAAVDVLLALAEYKSIIPFLKSSGVMPVLVDLLRNRNHDVIEKVTGAVAQLSYEEYIREGLMEDGAIPVLLDLLNGRLGDLTESAAAEALINFSEDPSCQEYAPMLQRVPELSAFRDHLFHFRTSQGHLIQSVRRRIEQRLNPQ</sequence>
<evidence type="ECO:0000313" key="2">
    <source>
        <dbReference type="EMBL" id="PAN48936.1"/>
    </source>
</evidence>